<dbReference type="EMBL" id="MFQB01000047">
    <property type="protein sequence ID" value="OGH65447.1"/>
    <property type="molecule type" value="Genomic_DNA"/>
</dbReference>
<gene>
    <name evidence="1" type="ORF">A3J66_02385</name>
</gene>
<proteinExistence type="predicted"/>
<dbReference type="Proteomes" id="UP000176282">
    <property type="component" value="Unassembled WGS sequence"/>
</dbReference>
<sequence length="139" mass="15203">MKIKLESADLEATRWRAKIEAAAKAERTEVDVSQTARDRYVATLLGAEITVEVDTLGALLHGLDLLELITFCWDYKISLIVTGKIDLFRDGVIALLQREKAMLPATATGLFGALFSECRPGSGPPILYLNAFKPPKAPT</sequence>
<comment type="caution">
    <text evidence="1">The sequence shown here is derived from an EMBL/GenBank/DDBJ whole genome shotgun (WGS) entry which is preliminary data.</text>
</comment>
<accession>A0A1F6M1F0</accession>
<evidence type="ECO:0000313" key="1">
    <source>
        <dbReference type="EMBL" id="OGH65447.1"/>
    </source>
</evidence>
<reference evidence="1 2" key="1">
    <citation type="journal article" date="2016" name="Nat. Commun.">
        <title>Thousands of microbial genomes shed light on interconnected biogeochemical processes in an aquifer system.</title>
        <authorList>
            <person name="Anantharaman K."/>
            <person name="Brown C.T."/>
            <person name="Hug L.A."/>
            <person name="Sharon I."/>
            <person name="Castelle C.J."/>
            <person name="Probst A.J."/>
            <person name="Thomas B.C."/>
            <person name="Singh A."/>
            <person name="Wilkins M.J."/>
            <person name="Karaoz U."/>
            <person name="Brodie E.L."/>
            <person name="Williams K.H."/>
            <person name="Hubbard S.S."/>
            <person name="Banfield J.F."/>
        </authorList>
    </citation>
    <scope>NUCLEOTIDE SEQUENCE [LARGE SCALE GENOMIC DNA]</scope>
</reference>
<organism evidence="1 2">
    <name type="scientific">Candidatus Magasanikbacteria bacterium RIFCSPHIGHO2_02_FULL_47_14</name>
    <dbReference type="NCBI Taxonomy" id="1798680"/>
    <lineage>
        <taxon>Bacteria</taxon>
        <taxon>Candidatus Magasanikiibacteriota</taxon>
    </lineage>
</organism>
<evidence type="ECO:0000313" key="2">
    <source>
        <dbReference type="Proteomes" id="UP000176282"/>
    </source>
</evidence>
<name>A0A1F6M1F0_9BACT</name>
<dbReference type="AlphaFoldDB" id="A0A1F6M1F0"/>
<protein>
    <submittedName>
        <fullName evidence="1">Uncharacterized protein</fullName>
    </submittedName>
</protein>